<feature type="region of interest" description="Disordered" evidence="1">
    <location>
        <begin position="23"/>
        <end position="51"/>
    </location>
</feature>
<name>A0AAV0U264_HYABA</name>
<proteinExistence type="predicted"/>
<organism evidence="2 3">
    <name type="scientific">Hyaloperonospora brassicae</name>
    <name type="common">Brassica downy mildew</name>
    <name type="synonym">Peronospora brassicae</name>
    <dbReference type="NCBI Taxonomy" id="162125"/>
    <lineage>
        <taxon>Eukaryota</taxon>
        <taxon>Sar</taxon>
        <taxon>Stramenopiles</taxon>
        <taxon>Oomycota</taxon>
        <taxon>Peronosporomycetes</taxon>
        <taxon>Peronosporales</taxon>
        <taxon>Peronosporaceae</taxon>
        <taxon>Hyaloperonospora</taxon>
    </lineage>
</organism>
<evidence type="ECO:0000313" key="3">
    <source>
        <dbReference type="Proteomes" id="UP001162031"/>
    </source>
</evidence>
<dbReference type="AlphaFoldDB" id="A0AAV0U264"/>
<evidence type="ECO:0000256" key="1">
    <source>
        <dbReference type="SAM" id="MobiDB-lite"/>
    </source>
</evidence>
<feature type="compositionally biased region" description="Polar residues" evidence="1">
    <location>
        <begin position="30"/>
        <end position="45"/>
    </location>
</feature>
<protein>
    <submittedName>
        <fullName evidence="2">Uncharacterized protein</fullName>
    </submittedName>
</protein>
<sequence>MTLMRRRSAAQRFARNVAKRCRRKMKPDVSMSQAQMPSGTMNRKSQAPERRQQVLYRTHLCTTWFVDPKRVKEGGVSIEGNGHNIRSTDFGMQGVDGKMGQYNDSITGVHNYYEPSFRSFAMSTYSIAN</sequence>
<evidence type="ECO:0000313" key="2">
    <source>
        <dbReference type="EMBL" id="CAI5730677.1"/>
    </source>
</evidence>
<comment type="caution">
    <text evidence="2">The sequence shown here is derived from an EMBL/GenBank/DDBJ whole genome shotgun (WGS) entry which is preliminary data.</text>
</comment>
<gene>
    <name evidence="2" type="ORF">HBR001_LOCUS4933</name>
</gene>
<dbReference type="EMBL" id="CANTFL010001050">
    <property type="protein sequence ID" value="CAI5730677.1"/>
    <property type="molecule type" value="Genomic_DNA"/>
</dbReference>
<accession>A0AAV0U264</accession>
<keyword evidence="3" id="KW-1185">Reference proteome</keyword>
<dbReference type="Proteomes" id="UP001162031">
    <property type="component" value="Unassembled WGS sequence"/>
</dbReference>
<reference evidence="2" key="1">
    <citation type="submission" date="2022-12" db="EMBL/GenBank/DDBJ databases">
        <authorList>
            <person name="Webb A."/>
        </authorList>
    </citation>
    <scope>NUCLEOTIDE SEQUENCE</scope>
    <source>
        <strain evidence="2">Hp1</strain>
    </source>
</reference>